<evidence type="ECO:0000313" key="1">
    <source>
        <dbReference type="EMBL" id="TYJ47438.1"/>
    </source>
</evidence>
<dbReference type="Proteomes" id="UP000323597">
    <property type="component" value="Chromosome A02"/>
</dbReference>
<organism evidence="1 2">
    <name type="scientific">Gossypium mustelinum</name>
    <name type="common">Cotton</name>
    <name type="synonym">Gossypium caicoense</name>
    <dbReference type="NCBI Taxonomy" id="34275"/>
    <lineage>
        <taxon>Eukaryota</taxon>
        <taxon>Viridiplantae</taxon>
        <taxon>Streptophyta</taxon>
        <taxon>Embryophyta</taxon>
        <taxon>Tracheophyta</taxon>
        <taxon>Spermatophyta</taxon>
        <taxon>Magnoliopsida</taxon>
        <taxon>eudicotyledons</taxon>
        <taxon>Gunneridae</taxon>
        <taxon>Pentapetalae</taxon>
        <taxon>rosids</taxon>
        <taxon>malvids</taxon>
        <taxon>Malvales</taxon>
        <taxon>Malvaceae</taxon>
        <taxon>Malvoideae</taxon>
        <taxon>Gossypium</taxon>
    </lineage>
</organism>
<proteinExistence type="predicted"/>
<dbReference type="AlphaFoldDB" id="A0A5D3A9E5"/>
<protein>
    <submittedName>
        <fullName evidence="1">Uncharacterized protein</fullName>
    </submittedName>
</protein>
<evidence type="ECO:0000313" key="2">
    <source>
        <dbReference type="Proteomes" id="UP000323597"/>
    </source>
</evidence>
<gene>
    <name evidence="1" type="ORF">E1A91_A02G189800v1</name>
</gene>
<dbReference type="EMBL" id="CM017637">
    <property type="protein sequence ID" value="TYJ47438.1"/>
    <property type="molecule type" value="Genomic_DNA"/>
</dbReference>
<keyword evidence="2" id="KW-1185">Reference proteome</keyword>
<reference evidence="1 2" key="1">
    <citation type="submission" date="2019-07" db="EMBL/GenBank/DDBJ databases">
        <title>WGS assembly of Gossypium mustelinum.</title>
        <authorList>
            <person name="Chen Z.J."/>
            <person name="Sreedasyam A."/>
            <person name="Ando A."/>
            <person name="Song Q."/>
            <person name="De L."/>
            <person name="Hulse-Kemp A."/>
            <person name="Ding M."/>
            <person name="Ye W."/>
            <person name="Kirkbride R."/>
            <person name="Jenkins J."/>
            <person name="Plott C."/>
            <person name="Lovell J."/>
            <person name="Lin Y.-M."/>
            <person name="Vaughn R."/>
            <person name="Liu B."/>
            <person name="Li W."/>
            <person name="Simpson S."/>
            <person name="Scheffler B."/>
            <person name="Saski C."/>
            <person name="Grover C."/>
            <person name="Hu G."/>
            <person name="Conover J."/>
            <person name="Carlson J."/>
            <person name="Shu S."/>
            <person name="Boston L."/>
            <person name="Williams M."/>
            <person name="Peterson D."/>
            <person name="Mcgee K."/>
            <person name="Jones D."/>
            <person name="Wendel J."/>
            <person name="Stelly D."/>
            <person name="Grimwood J."/>
            <person name="Schmutz J."/>
        </authorList>
    </citation>
    <scope>NUCLEOTIDE SEQUENCE [LARGE SCALE GENOMIC DNA]</scope>
    <source>
        <strain evidence="1">1408120.09</strain>
    </source>
</reference>
<sequence>MKKFGAKIINPYFEKQKQRVSWLSLLISPLARIYTHHCCRHGATVDGGKGCANGSFDPDFRAPEGPIFLARKYERRDPIFFFES</sequence>
<name>A0A5D3A9E5_GOSMU</name>
<accession>A0A5D3A9E5</accession>